<dbReference type="PANTHER" id="PTHR22794">
    <property type="entry name" value="THAP DOMAIN PROTEIN 11"/>
    <property type="match status" value="1"/>
</dbReference>
<accession>A0AAV9HPG8</accession>
<feature type="compositionally biased region" description="Polar residues" evidence="1">
    <location>
        <begin position="137"/>
        <end position="147"/>
    </location>
</feature>
<feature type="compositionally biased region" description="Low complexity" evidence="1">
    <location>
        <begin position="223"/>
        <end position="233"/>
    </location>
</feature>
<feature type="compositionally biased region" description="Polar residues" evidence="1">
    <location>
        <begin position="404"/>
        <end position="423"/>
    </location>
</feature>
<dbReference type="EMBL" id="MU864968">
    <property type="protein sequence ID" value="KAK4462730.1"/>
    <property type="molecule type" value="Genomic_DNA"/>
</dbReference>
<dbReference type="GO" id="GO:0000329">
    <property type="term" value="C:fungal-type vacuole membrane"/>
    <property type="evidence" value="ECO:0007669"/>
    <property type="project" value="TreeGrafter"/>
</dbReference>
<feature type="region of interest" description="Disordered" evidence="1">
    <location>
        <begin position="561"/>
        <end position="602"/>
    </location>
</feature>
<reference evidence="2" key="1">
    <citation type="journal article" date="2023" name="Mol. Phylogenet. Evol.">
        <title>Genome-scale phylogeny and comparative genomics of the fungal order Sordariales.</title>
        <authorList>
            <person name="Hensen N."/>
            <person name="Bonometti L."/>
            <person name="Westerberg I."/>
            <person name="Brannstrom I.O."/>
            <person name="Guillou S."/>
            <person name="Cros-Aarteil S."/>
            <person name="Calhoun S."/>
            <person name="Haridas S."/>
            <person name="Kuo A."/>
            <person name="Mondo S."/>
            <person name="Pangilinan J."/>
            <person name="Riley R."/>
            <person name="LaButti K."/>
            <person name="Andreopoulos B."/>
            <person name="Lipzen A."/>
            <person name="Chen C."/>
            <person name="Yan M."/>
            <person name="Daum C."/>
            <person name="Ng V."/>
            <person name="Clum A."/>
            <person name="Steindorff A."/>
            <person name="Ohm R.A."/>
            <person name="Martin F."/>
            <person name="Silar P."/>
            <person name="Natvig D.O."/>
            <person name="Lalanne C."/>
            <person name="Gautier V."/>
            <person name="Ament-Velasquez S.L."/>
            <person name="Kruys A."/>
            <person name="Hutchinson M.I."/>
            <person name="Powell A.J."/>
            <person name="Barry K."/>
            <person name="Miller A.N."/>
            <person name="Grigoriev I.V."/>
            <person name="Debuchy R."/>
            <person name="Gladieux P."/>
            <person name="Hiltunen Thoren M."/>
            <person name="Johannesson H."/>
        </authorList>
    </citation>
    <scope>NUCLEOTIDE SEQUENCE</scope>
    <source>
        <strain evidence="2">PSN324</strain>
    </source>
</reference>
<sequence length="622" mass="66635">MARDADGEASGVTGQSKRPHASRLDSSDQIPHHRVKSQKHIVGGGSRMHARVPSSKALHKHHGATSTTKLNRKHGSSFSPERGNGLVLASNNHHHRRATSELKLEGNTSSTDLKNNASQVSLKRNRSQADVGKKNKSSSNLHRSASNRAVDKLRHSRSSSKVHFNIGTDEGEDDDNEDEGEWVDASASASPLLSRRGSTISGTGQGADTPTKNQGHNLSTALSTFSTSPQSPTSHRDEPAKDESPPANGPSGLTRNASHNQYLTSRILSRAPPHGAPPKMSTETALVRPASPRQPSLAPSSLGQSTHIRPGSSGGPELTSRFLGNHNSQGSSGRPELTSHFLAGSSGKPELTSMFLGENGQEHGSDAARESFKRAVNTSKSGFSRAAVNGKAEGVIPRRPRSMGSLSHQDPANRQPTGLESNGVLSTNEFALPEDLNRTQQKLDLARESSAVEPADNPYTRATSVIGVFHPDKAPQEQPTVVSRIVKRTGMLYDAVRMYQNPIARSIARVKQLPGVQQGQKIPAPSRARSAFNMDGHEYHESAGASSNTKRPVTPRSTFASIRGAGSAASSLGTEDDPGRIHDRQRFSGMDSTDEQDNSLEDTTALLAKMWNQRQDLSASQE</sequence>
<evidence type="ECO:0000313" key="3">
    <source>
        <dbReference type="Proteomes" id="UP001321749"/>
    </source>
</evidence>
<feature type="region of interest" description="Disordered" evidence="1">
    <location>
        <begin position="269"/>
        <end position="346"/>
    </location>
</feature>
<feature type="region of interest" description="Disordered" evidence="1">
    <location>
        <begin position="396"/>
        <end position="423"/>
    </location>
</feature>
<feature type="region of interest" description="Disordered" evidence="1">
    <location>
        <begin position="1"/>
        <end position="257"/>
    </location>
</feature>
<feature type="compositionally biased region" description="Polar residues" evidence="1">
    <location>
        <begin position="293"/>
        <end position="307"/>
    </location>
</feature>
<dbReference type="GO" id="GO:0031931">
    <property type="term" value="C:TORC1 complex"/>
    <property type="evidence" value="ECO:0007669"/>
    <property type="project" value="TreeGrafter"/>
</dbReference>
<comment type="caution">
    <text evidence="2">The sequence shown here is derived from an EMBL/GenBank/DDBJ whole genome shotgun (WGS) entry which is preliminary data.</text>
</comment>
<feature type="compositionally biased region" description="Acidic residues" evidence="1">
    <location>
        <begin position="169"/>
        <end position="182"/>
    </location>
</feature>
<proteinExistence type="predicted"/>
<dbReference type="AlphaFoldDB" id="A0AAV9HPG8"/>
<dbReference type="PANTHER" id="PTHR22794:SF2">
    <property type="entry name" value="THAP DOMAIN-CONTAINING PROTEIN 11"/>
    <property type="match status" value="1"/>
</dbReference>
<name>A0AAV9HPG8_9PEZI</name>
<organism evidence="2 3">
    <name type="scientific">Cladorrhinum samala</name>
    <dbReference type="NCBI Taxonomy" id="585594"/>
    <lineage>
        <taxon>Eukaryota</taxon>
        <taxon>Fungi</taxon>
        <taxon>Dikarya</taxon>
        <taxon>Ascomycota</taxon>
        <taxon>Pezizomycotina</taxon>
        <taxon>Sordariomycetes</taxon>
        <taxon>Sordariomycetidae</taxon>
        <taxon>Sordariales</taxon>
        <taxon>Podosporaceae</taxon>
        <taxon>Cladorrhinum</taxon>
    </lineage>
</organism>
<feature type="compositionally biased region" description="Basic and acidic residues" evidence="1">
    <location>
        <begin position="577"/>
        <end position="586"/>
    </location>
</feature>
<feature type="compositionally biased region" description="Polar residues" evidence="1">
    <location>
        <begin position="196"/>
        <end position="222"/>
    </location>
</feature>
<evidence type="ECO:0000313" key="2">
    <source>
        <dbReference type="EMBL" id="KAK4462730.1"/>
    </source>
</evidence>
<reference evidence="2" key="2">
    <citation type="submission" date="2023-06" db="EMBL/GenBank/DDBJ databases">
        <authorList>
            <consortium name="Lawrence Berkeley National Laboratory"/>
            <person name="Mondo S.J."/>
            <person name="Hensen N."/>
            <person name="Bonometti L."/>
            <person name="Westerberg I."/>
            <person name="Brannstrom I.O."/>
            <person name="Guillou S."/>
            <person name="Cros-Aarteil S."/>
            <person name="Calhoun S."/>
            <person name="Haridas S."/>
            <person name="Kuo A."/>
            <person name="Pangilinan J."/>
            <person name="Riley R."/>
            <person name="Labutti K."/>
            <person name="Andreopoulos B."/>
            <person name="Lipzen A."/>
            <person name="Chen C."/>
            <person name="Yanf M."/>
            <person name="Daum C."/>
            <person name="Ng V."/>
            <person name="Clum A."/>
            <person name="Steindorff A."/>
            <person name="Ohm R."/>
            <person name="Martin F."/>
            <person name="Silar P."/>
            <person name="Natvig D."/>
            <person name="Lalanne C."/>
            <person name="Gautier V."/>
            <person name="Ament-Velasquez S.L."/>
            <person name="Kruys A."/>
            <person name="Hutchinson M.I."/>
            <person name="Powell A.J."/>
            <person name="Barry K."/>
            <person name="Miller A.N."/>
            <person name="Grigoriev I.V."/>
            <person name="Debuchy R."/>
            <person name="Gladieux P."/>
            <person name="Thoren M.H."/>
            <person name="Johannesson H."/>
        </authorList>
    </citation>
    <scope>NUCLEOTIDE SEQUENCE</scope>
    <source>
        <strain evidence="2">PSN324</strain>
    </source>
</reference>
<feature type="compositionally biased region" description="Polar residues" evidence="1">
    <location>
        <begin position="106"/>
        <end position="122"/>
    </location>
</feature>
<protein>
    <submittedName>
        <fullName evidence="2">Uncharacterized protein</fullName>
    </submittedName>
</protein>
<dbReference type="Proteomes" id="UP001321749">
    <property type="component" value="Unassembled WGS sequence"/>
</dbReference>
<feature type="compositionally biased region" description="Basic and acidic residues" evidence="1">
    <location>
        <begin position="234"/>
        <end position="244"/>
    </location>
</feature>
<feature type="compositionally biased region" description="Low complexity" evidence="1">
    <location>
        <begin position="564"/>
        <end position="573"/>
    </location>
</feature>
<evidence type="ECO:0000256" key="1">
    <source>
        <dbReference type="SAM" id="MobiDB-lite"/>
    </source>
</evidence>
<keyword evidence="3" id="KW-1185">Reference proteome</keyword>
<gene>
    <name evidence="2" type="ORF">QBC42DRAFT_267241</name>
</gene>